<dbReference type="EMBL" id="AP025637">
    <property type="protein sequence ID" value="BDG70308.1"/>
    <property type="molecule type" value="Genomic_DNA"/>
</dbReference>
<evidence type="ECO:0000313" key="4">
    <source>
        <dbReference type="Proteomes" id="UP000831327"/>
    </source>
</evidence>
<dbReference type="RefSeq" id="WP_244457648.1">
    <property type="nucleotide sequence ID" value="NZ_AP025637.1"/>
</dbReference>
<evidence type="ECO:0000259" key="2">
    <source>
        <dbReference type="Pfam" id="PF07883"/>
    </source>
</evidence>
<dbReference type="InterPro" id="IPR011051">
    <property type="entry name" value="RmlC_Cupin_sf"/>
</dbReference>
<feature type="domain" description="Cupin type-2" evidence="2">
    <location>
        <begin position="43"/>
        <end position="112"/>
    </location>
</feature>
<reference evidence="3 4" key="1">
    <citation type="journal article" date="2016" name="Microbes Environ.">
        <title>Phylogenetically diverse aerobic anoxygenic phototrophic bacteria isolated from epilithic biofilms in Tama river, Japan.</title>
        <authorList>
            <person name="Hirose S."/>
            <person name="Matsuura K."/>
            <person name="Haruta S."/>
        </authorList>
    </citation>
    <scope>NUCLEOTIDE SEQUENCE [LARGE SCALE GENOMIC DNA]</scope>
    <source>
        <strain evidence="3 4">S08</strain>
    </source>
</reference>
<accession>A0ABM7XXT2</accession>
<dbReference type="CDD" id="cd06982">
    <property type="entry name" value="cupin_BauB-like"/>
    <property type="match status" value="1"/>
</dbReference>
<protein>
    <submittedName>
        <fullName evidence="3">Cupin</fullName>
    </submittedName>
</protein>
<dbReference type="InterPro" id="IPR013096">
    <property type="entry name" value="Cupin_2"/>
</dbReference>
<evidence type="ECO:0000256" key="1">
    <source>
        <dbReference type="SAM" id="MobiDB-lite"/>
    </source>
</evidence>
<sequence>MTAPDNRSAEALDRPPQAGKPLRCREPAIATVQVDDDNVRVTRWDFPPGSETGWHRHGMAYVVVPVNDGEMLLELPGGQTASAQIKAGVAYARAAGVEHNVVNAGATAFSFVETELKHLIG</sequence>
<evidence type="ECO:0000313" key="3">
    <source>
        <dbReference type="EMBL" id="BDG70308.1"/>
    </source>
</evidence>
<dbReference type="InterPro" id="IPR014710">
    <property type="entry name" value="RmlC-like_jellyroll"/>
</dbReference>
<dbReference type="SUPFAM" id="SSF51182">
    <property type="entry name" value="RmlC-like cupins"/>
    <property type="match status" value="1"/>
</dbReference>
<name>A0ABM7XXT2_9PROT</name>
<feature type="region of interest" description="Disordered" evidence="1">
    <location>
        <begin position="1"/>
        <end position="25"/>
    </location>
</feature>
<gene>
    <name evidence="3" type="ORF">Rmf_02370</name>
</gene>
<dbReference type="Gene3D" id="2.60.120.10">
    <property type="entry name" value="Jelly Rolls"/>
    <property type="match status" value="1"/>
</dbReference>
<dbReference type="Proteomes" id="UP000831327">
    <property type="component" value="Chromosome"/>
</dbReference>
<organism evidence="3 4">
    <name type="scientific">Roseomonas fluvialis</name>
    <dbReference type="NCBI Taxonomy" id="1750527"/>
    <lineage>
        <taxon>Bacteria</taxon>
        <taxon>Pseudomonadati</taxon>
        <taxon>Pseudomonadota</taxon>
        <taxon>Alphaproteobacteria</taxon>
        <taxon>Acetobacterales</taxon>
        <taxon>Roseomonadaceae</taxon>
        <taxon>Roseomonas</taxon>
    </lineage>
</organism>
<proteinExistence type="predicted"/>
<keyword evidence="4" id="KW-1185">Reference proteome</keyword>
<dbReference type="Pfam" id="PF07883">
    <property type="entry name" value="Cupin_2"/>
    <property type="match status" value="1"/>
</dbReference>